<accession>A0A2T0RNY4</accession>
<gene>
    <name evidence="1" type="ORF">CLV70_116167</name>
</gene>
<comment type="caution">
    <text evidence="1">The sequence shown here is derived from an EMBL/GenBank/DDBJ whole genome shotgun (WGS) entry which is preliminary data.</text>
</comment>
<dbReference type="RefSeq" id="WP_158277847.1">
    <property type="nucleotide sequence ID" value="NZ_PVZG01000016.1"/>
</dbReference>
<dbReference type="AlphaFoldDB" id="A0A2T0RNY4"/>
<keyword evidence="2" id="KW-1185">Reference proteome</keyword>
<proteinExistence type="predicted"/>
<evidence type="ECO:0000313" key="2">
    <source>
        <dbReference type="Proteomes" id="UP000239209"/>
    </source>
</evidence>
<protein>
    <recommendedName>
        <fullName evidence="3">Cytochrome P450</fullName>
    </recommendedName>
</protein>
<evidence type="ECO:0008006" key="3">
    <source>
        <dbReference type="Google" id="ProtNLM"/>
    </source>
</evidence>
<organism evidence="1 2">
    <name type="scientific">Pseudosporangium ferrugineum</name>
    <dbReference type="NCBI Taxonomy" id="439699"/>
    <lineage>
        <taxon>Bacteria</taxon>
        <taxon>Bacillati</taxon>
        <taxon>Actinomycetota</taxon>
        <taxon>Actinomycetes</taxon>
        <taxon>Micromonosporales</taxon>
        <taxon>Micromonosporaceae</taxon>
        <taxon>Pseudosporangium</taxon>
    </lineage>
</organism>
<evidence type="ECO:0000313" key="1">
    <source>
        <dbReference type="EMBL" id="PRY22904.1"/>
    </source>
</evidence>
<sequence>MIDTAVVTSVLARSFDFVPDRSAGAVTEGLSFSMVPKGFHLTVTRRA</sequence>
<dbReference type="EMBL" id="PVZG01000016">
    <property type="protein sequence ID" value="PRY22904.1"/>
    <property type="molecule type" value="Genomic_DNA"/>
</dbReference>
<reference evidence="1 2" key="1">
    <citation type="submission" date="2018-03" db="EMBL/GenBank/DDBJ databases">
        <title>Genomic Encyclopedia of Archaeal and Bacterial Type Strains, Phase II (KMG-II): from individual species to whole genera.</title>
        <authorList>
            <person name="Goeker M."/>
        </authorList>
    </citation>
    <scope>NUCLEOTIDE SEQUENCE [LARGE SCALE GENOMIC DNA]</scope>
    <source>
        <strain evidence="1 2">DSM 45348</strain>
    </source>
</reference>
<dbReference type="Proteomes" id="UP000239209">
    <property type="component" value="Unassembled WGS sequence"/>
</dbReference>
<name>A0A2T0RNY4_9ACTN</name>